<keyword evidence="3" id="KW-1185">Reference proteome</keyword>
<feature type="non-terminal residue" evidence="2">
    <location>
        <position position="99"/>
    </location>
</feature>
<dbReference type="Proteomes" id="UP001432027">
    <property type="component" value="Unassembled WGS sequence"/>
</dbReference>
<name>A0AAV5TXC3_9BILA</name>
<reference evidence="2" key="1">
    <citation type="submission" date="2023-10" db="EMBL/GenBank/DDBJ databases">
        <title>Genome assembly of Pristionchus species.</title>
        <authorList>
            <person name="Yoshida K."/>
            <person name="Sommer R.J."/>
        </authorList>
    </citation>
    <scope>NUCLEOTIDE SEQUENCE</scope>
    <source>
        <strain evidence="2">RS0144</strain>
    </source>
</reference>
<gene>
    <name evidence="2" type="ORF">PENTCL1PPCAC_21296</name>
</gene>
<protein>
    <submittedName>
        <fullName evidence="2">Uncharacterized protein</fullName>
    </submittedName>
</protein>
<evidence type="ECO:0000256" key="1">
    <source>
        <dbReference type="SAM" id="MobiDB-lite"/>
    </source>
</evidence>
<accession>A0AAV5TXC3</accession>
<feature type="non-terminal residue" evidence="2">
    <location>
        <position position="1"/>
    </location>
</feature>
<proteinExistence type="predicted"/>
<sequence>HDTEHSRALNIHRTSFAMHMSRLSTGSGSLGRSRDSMSTSSSSGCFAEEKPGVIKSGTMQGGFTPFKGKGKAMYVVLSERAIEIYENEKAYLKKKPSKY</sequence>
<organism evidence="2 3">
    <name type="scientific">Pristionchus entomophagus</name>
    <dbReference type="NCBI Taxonomy" id="358040"/>
    <lineage>
        <taxon>Eukaryota</taxon>
        <taxon>Metazoa</taxon>
        <taxon>Ecdysozoa</taxon>
        <taxon>Nematoda</taxon>
        <taxon>Chromadorea</taxon>
        <taxon>Rhabditida</taxon>
        <taxon>Rhabditina</taxon>
        <taxon>Diplogasteromorpha</taxon>
        <taxon>Diplogasteroidea</taxon>
        <taxon>Neodiplogasteridae</taxon>
        <taxon>Pristionchus</taxon>
    </lineage>
</organism>
<feature type="region of interest" description="Disordered" evidence="1">
    <location>
        <begin position="23"/>
        <end position="49"/>
    </location>
</feature>
<comment type="caution">
    <text evidence="2">The sequence shown here is derived from an EMBL/GenBank/DDBJ whole genome shotgun (WGS) entry which is preliminary data.</text>
</comment>
<evidence type="ECO:0000313" key="3">
    <source>
        <dbReference type="Proteomes" id="UP001432027"/>
    </source>
</evidence>
<dbReference type="AlphaFoldDB" id="A0AAV5TXC3"/>
<evidence type="ECO:0000313" key="2">
    <source>
        <dbReference type="EMBL" id="GMS99121.1"/>
    </source>
</evidence>
<dbReference type="EMBL" id="BTSX01000005">
    <property type="protein sequence ID" value="GMS99121.1"/>
    <property type="molecule type" value="Genomic_DNA"/>
</dbReference>
<feature type="compositionally biased region" description="Low complexity" evidence="1">
    <location>
        <begin position="23"/>
        <end position="43"/>
    </location>
</feature>